<dbReference type="PANTHER" id="PTHR38038">
    <property type="entry name" value="PENICILLIN-BINDING PROTEIN ACTIVATOR LPOA"/>
    <property type="match status" value="1"/>
</dbReference>
<reference evidence="10" key="1">
    <citation type="submission" date="2016-05" db="EMBL/GenBank/DDBJ databases">
        <authorList>
            <person name="Baek K."/>
            <person name="Yang S.-J."/>
        </authorList>
    </citation>
    <scope>NUCLEOTIDE SEQUENCE [LARGE SCALE GENOMIC DNA]</scope>
    <source>
        <strain evidence="10">ST58-10</strain>
    </source>
</reference>
<dbReference type="RefSeq" id="WP_067379088.1">
    <property type="nucleotide sequence ID" value="NZ_CP015839.1"/>
</dbReference>
<dbReference type="OrthoDB" id="6708821at2"/>
<evidence type="ECO:0000256" key="8">
    <source>
        <dbReference type="SAM" id="SignalP"/>
    </source>
</evidence>
<evidence type="ECO:0000256" key="1">
    <source>
        <dbReference type="ARBA" id="ARBA00022729"/>
    </source>
</evidence>
<dbReference type="STRING" id="1821621.A8C75_05210"/>
<feature type="signal peptide" evidence="8">
    <location>
        <begin position="1"/>
        <end position="27"/>
    </location>
</feature>
<dbReference type="AlphaFoldDB" id="A0A1A9EWN5"/>
<dbReference type="GO" id="GO:0009252">
    <property type="term" value="P:peptidoglycan biosynthetic process"/>
    <property type="evidence" value="ECO:0007669"/>
    <property type="project" value="UniProtKB-KW"/>
</dbReference>
<keyword evidence="6" id="KW-0998">Cell outer membrane</keyword>
<dbReference type="PANTHER" id="PTHR38038:SF1">
    <property type="entry name" value="PENICILLIN-BINDING PROTEIN ACTIVATOR LPOA"/>
    <property type="match status" value="1"/>
</dbReference>
<keyword evidence="5" id="KW-0564">Palmitate</keyword>
<dbReference type="Gene3D" id="3.40.50.2300">
    <property type="match status" value="2"/>
</dbReference>
<dbReference type="Proteomes" id="UP000078070">
    <property type="component" value="Chromosome"/>
</dbReference>
<dbReference type="KEGG" id="mars:A8C75_05210"/>
<keyword evidence="10" id="KW-1185">Reference proteome</keyword>
<gene>
    <name evidence="9" type="ORF">A8C75_05210</name>
</gene>
<dbReference type="CDD" id="cd06339">
    <property type="entry name" value="PBP1_YraM_LppC_lipoprotein-like"/>
    <property type="match status" value="1"/>
</dbReference>
<dbReference type="GO" id="GO:0008360">
    <property type="term" value="P:regulation of cell shape"/>
    <property type="evidence" value="ECO:0007669"/>
    <property type="project" value="UniProtKB-KW"/>
</dbReference>
<accession>A0A1A9EWN5</accession>
<protein>
    <recommendedName>
        <fullName evidence="11">LppC family lipoprotein</fullName>
    </recommendedName>
</protein>
<dbReference type="GO" id="GO:0030234">
    <property type="term" value="F:enzyme regulator activity"/>
    <property type="evidence" value="ECO:0007669"/>
    <property type="project" value="TreeGrafter"/>
</dbReference>
<keyword evidence="3" id="KW-0573">Peptidoglycan synthesis</keyword>
<dbReference type="SUPFAM" id="SSF53822">
    <property type="entry name" value="Periplasmic binding protein-like I"/>
    <property type="match status" value="1"/>
</dbReference>
<dbReference type="InterPro" id="IPR011990">
    <property type="entry name" value="TPR-like_helical_dom_sf"/>
</dbReference>
<evidence type="ECO:0000256" key="5">
    <source>
        <dbReference type="ARBA" id="ARBA00023139"/>
    </source>
</evidence>
<keyword evidence="2" id="KW-0133">Cell shape</keyword>
<dbReference type="InterPro" id="IPR028082">
    <property type="entry name" value="Peripla_BP_I"/>
</dbReference>
<evidence type="ECO:0000256" key="3">
    <source>
        <dbReference type="ARBA" id="ARBA00022984"/>
    </source>
</evidence>
<sequence>MMNPLRLSLTASLLALLLVGCSTPTSRAPAPAANAIEREQNAIAALLDEASRAQPIRSAELRAQAARKLIDIDQRDQAIAILERIDTALLPPILRFDIAKLKAGTALERQDSSQALLYLAEMPSSEPLPTAQAIELGELRAQAYQQQQDNPGELKELIKVAQLRQDPALRQTLHERIWALLGELPRAGLERLASSGDASYYEQGWYELAINLRTSTDLAGQYNSLSAWRTLWQSHPALQLPPQAVAALLDSSVTPTRRIGLLLPQSGSLAKAASAISDGFMAAYYQAQREGQPVPEIQLLDSTLVNTPEQLLNLARTMQLDLVVGPLDKNYVNQIALATELPIPVLALNNTNIQTPGNLYQLGLAAEDEAQAAAQRAWQDGRRRMLMMIPETDWGSRVGQAFIHEFESLGGQVVGAVTFAEQADLAGQVKSLLNTDSSAARAKRVRKVTGNRIESESQPRNDADALFLSALPTDARQIKPLLAFNYAASLPVYATSHLYDGSPNSISDIDLNGIVFCDLPWVIGPPSTLKLAMSQQRDDTDTRFGRLYALGADAFTLHPYLEQLRASPQARISGETGQLHLTSGSRIARDLPWARFDNGVPSLLTPASN</sequence>
<dbReference type="Pfam" id="PF04348">
    <property type="entry name" value="LppC"/>
    <property type="match status" value="1"/>
</dbReference>
<keyword evidence="7" id="KW-0449">Lipoprotein</keyword>
<dbReference type="EMBL" id="CP015839">
    <property type="protein sequence ID" value="ANG61943.1"/>
    <property type="molecule type" value="Genomic_DNA"/>
</dbReference>
<evidence type="ECO:0000313" key="9">
    <source>
        <dbReference type="EMBL" id="ANG61943.1"/>
    </source>
</evidence>
<dbReference type="PROSITE" id="PS51257">
    <property type="entry name" value="PROKAR_LIPOPROTEIN"/>
    <property type="match status" value="1"/>
</dbReference>
<evidence type="ECO:0000256" key="4">
    <source>
        <dbReference type="ARBA" id="ARBA00023136"/>
    </source>
</evidence>
<dbReference type="Gene3D" id="1.25.40.650">
    <property type="match status" value="1"/>
</dbReference>
<reference evidence="9 10" key="2">
    <citation type="journal article" date="2018" name="Int. J. Syst. Evol. Microbiol.">
        <title>Marinobacterium aestuarii sp. nov., a benzene-degrading marine bacterium isolated from estuary sediment.</title>
        <authorList>
            <person name="Bae S.S."/>
            <person name="Jung J."/>
            <person name="Chung D."/>
            <person name="Baek K."/>
        </authorList>
    </citation>
    <scope>NUCLEOTIDE SEQUENCE [LARGE SCALE GENOMIC DNA]</scope>
    <source>
        <strain evidence="9 10">ST58-10</strain>
    </source>
</reference>
<evidence type="ECO:0000256" key="6">
    <source>
        <dbReference type="ARBA" id="ARBA00023237"/>
    </source>
</evidence>
<evidence type="ECO:0008006" key="11">
    <source>
        <dbReference type="Google" id="ProtNLM"/>
    </source>
</evidence>
<keyword evidence="1 8" id="KW-0732">Signal</keyword>
<dbReference type="InterPro" id="IPR007443">
    <property type="entry name" value="LpoA"/>
</dbReference>
<dbReference type="Gene3D" id="1.25.40.10">
    <property type="entry name" value="Tetratricopeptide repeat domain"/>
    <property type="match status" value="1"/>
</dbReference>
<keyword evidence="4" id="KW-0472">Membrane</keyword>
<feature type="chain" id="PRO_5008386504" description="LppC family lipoprotein" evidence="8">
    <location>
        <begin position="28"/>
        <end position="609"/>
    </location>
</feature>
<organism evidence="9 10">
    <name type="scientific">Marinobacterium aestuarii</name>
    <dbReference type="NCBI Taxonomy" id="1821621"/>
    <lineage>
        <taxon>Bacteria</taxon>
        <taxon>Pseudomonadati</taxon>
        <taxon>Pseudomonadota</taxon>
        <taxon>Gammaproteobacteria</taxon>
        <taxon>Oceanospirillales</taxon>
        <taxon>Oceanospirillaceae</taxon>
        <taxon>Marinobacterium</taxon>
    </lineage>
</organism>
<dbReference type="GO" id="GO:0031241">
    <property type="term" value="C:periplasmic side of cell outer membrane"/>
    <property type="evidence" value="ECO:0007669"/>
    <property type="project" value="TreeGrafter"/>
</dbReference>
<name>A0A1A9EWN5_9GAMM</name>
<evidence type="ECO:0000256" key="2">
    <source>
        <dbReference type="ARBA" id="ARBA00022960"/>
    </source>
</evidence>
<evidence type="ECO:0000313" key="10">
    <source>
        <dbReference type="Proteomes" id="UP000078070"/>
    </source>
</evidence>
<evidence type="ECO:0000256" key="7">
    <source>
        <dbReference type="ARBA" id="ARBA00023288"/>
    </source>
</evidence>
<proteinExistence type="predicted"/>